<dbReference type="EMBL" id="JACHIW010000002">
    <property type="protein sequence ID" value="MBB5159520.1"/>
    <property type="molecule type" value="Genomic_DNA"/>
</dbReference>
<protein>
    <submittedName>
        <fullName evidence="2">Uncharacterized protein</fullName>
    </submittedName>
</protein>
<feature type="compositionally biased region" description="Pro residues" evidence="1">
    <location>
        <begin position="1"/>
        <end position="18"/>
    </location>
</feature>
<proteinExistence type="predicted"/>
<dbReference type="AlphaFoldDB" id="A0A840QHM8"/>
<feature type="region of interest" description="Disordered" evidence="1">
    <location>
        <begin position="1"/>
        <end position="24"/>
    </location>
</feature>
<comment type="caution">
    <text evidence="2">The sequence shown here is derived from an EMBL/GenBank/DDBJ whole genome shotgun (WGS) entry which is preliminary data.</text>
</comment>
<dbReference type="RefSeq" id="WP_184731964.1">
    <property type="nucleotide sequence ID" value="NZ_JACHIW010000002.1"/>
</dbReference>
<gene>
    <name evidence="2" type="ORF">BJ970_007119</name>
</gene>
<reference evidence="2 3" key="1">
    <citation type="submission" date="2020-08" db="EMBL/GenBank/DDBJ databases">
        <title>Sequencing the genomes of 1000 actinobacteria strains.</title>
        <authorList>
            <person name="Klenk H.-P."/>
        </authorList>
    </citation>
    <scope>NUCLEOTIDE SEQUENCE [LARGE SCALE GENOMIC DNA]</scope>
    <source>
        <strain evidence="2 3">DSM 45584</strain>
    </source>
</reference>
<evidence type="ECO:0000313" key="3">
    <source>
        <dbReference type="Proteomes" id="UP000584374"/>
    </source>
</evidence>
<dbReference type="Proteomes" id="UP000584374">
    <property type="component" value="Unassembled WGS sequence"/>
</dbReference>
<sequence length="230" mass="24365">MSSPAPSPLAPAPEPGPATPVDIRPEDYYRVAQDFLAGQSHVMRAYEALGDGLRDLSGAAGDDEPAQKFAESYTPAVRNIFDGFVRLHELLGGIARGIAASAENHRRADAEAAGADPGGGFPPLWPDKCPAAAEPPPILGDGDSNLLARISDWANPYYPNGDVARMHDVAGKFAAARDGVTTIADDLHAQLRSLASNTLPKTSTRWRRSGGASPSVRQHCWRRCPPPATP</sequence>
<evidence type="ECO:0000313" key="2">
    <source>
        <dbReference type="EMBL" id="MBB5159520.1"/>
    </source>
</evidence>
<feature type="region of interest" description="Disordered" evidence="1">
    <location>
        <begin position="199"/>
        <end position="230"/>
    </location>
</feature>
<evidence type="ECO:0000256" key="1">
    <source>
        <dbReference type="SAM" id="MobiDB-lite"/>
    </source>
</evidence>
<name>A0A840QHM8_9PSEU</name>
<organism evidence="2 3">
    <name type="scientific">Saccharopolyspora phatthalungensis</name>
    <dbReference type="NCBI Taxonomy" id="664693"/>
    <lineage>
        <taxon>Bacteria</taxon>
        <taxon>Bacillati</taxon>
        <taxon>Actinomycetota</taxon>
        <taxon>Actinomycetes</taxon>
        <taxon>Pseudonocardiales</taxon>
        <taxon>Pseudonocardiaceae</taxon>
        <taxon>Saccharopolyspora</taxon>
    </lineage>
</organism>
<accession>A0A840QHM8</accession>
<keyword evidence="3" id="KW-1185">Reference proteome</keyword>